<dbReference type="Gramene" id="mRNA:HanXRQr2_Chr09g0381941">
    <property type="protein sequence ID" value="mRNA:HanXRQr2_Chr09g0381941"/>
    <property type="gene ID" value="HanXRQr2_Chr09g0381941"/>
</dbReference>
<comment type="caution">
    <text evidence="1">The sequence shown here is derived from an EMBL/GenBank/DDBJ whole genome shotgun (WGS) entry which is preliminary data.</text>
</comment>
<proteinExistence type="predicted"/>
<dbReference type="AlphaFoldDB" id="A0A9K3I4X4"/>
<accession>A0A9K3I4X4</accession>
<keyword evidence="2" id="KW-1185">Reference proteome</keyword>
<dbReference type="Proteomes" id="UP000215914">
    <property type="component" value="Unassembled WGS sequence"/>
</dbReference>
<evidence type="ECO:0000313" key="2">
    <source>
        <dbReference type="Proteomes" id="UP000215914"/>
    </source>
</evidence>
<organism evidence="1 2">
    <name type="scientific">Helianthus annuus</name>
    <name type="common">Common sunflower</name>
    <dbReference type="NCBI Taxonomy" id="4232"/>
    <lineage>
        <taxon>Eukaryota</taxon>
        <taxon>Viridiplantae</taxon>
        <taxon>Streptophyta</taxon>
        <taxon>Embryophyta</taxon>
        <taxon>Tracheophyta</taxon>
        <taxon>Spermatophyta</taxon>
        <taxon>Magnoliopsida</taxon>
        <taxon>eudicotyledons</taxon>
        <taxon>Gunneridae</taxon>
        <taxon>Pentapetalae</taxon>
        <taxon>asterids</taxon>
        <taxon>campanulids</taxon>
        <taxon>Asterales</taxon>
        <taxon>Asteraceae</taxon>
        <taxon>Asteroideae</taxon>
        <taxon>Heliantheae alliance</taxon>
        <taxon>Heliantheae</taxon>
        <taxon>Helianthus</taxon>
    </lineage>
</organism>
<gene>
    <name evidence="1" type="ORF">HanXRQr2_Chr09g0381941</name>
</gene>
<evidence type="ECO:0000313" key="1">
    <source>
        <dbReference type="EMBL" id="KAF5790333.1"/>
    </source>
</evidence>
<sequence>MKYGADLEERGLRWVKTSVARRDHNIDWGNQTNTSWSSNLVLSNFLTDFLQVTLGEDQTNISLGIKFK</sequence>
<reference evidence="1" key="1">
    <citation type="journal article" date="2017" name="Nature">
        <title>The sunflower genome provides insights into oil metabolism, flowering and Asterid evolution.</title>
        <authorList>
            <person name="Badouin H."/>
            <person name="Gouzy J."/>
            <person name="Grassa C.J."/>
            <person name="Murat F."/>
            <person name="Staton S.E."/>
            <person name="Cottret L."/>
            <person name="Lelandais-Briere C."/>
            <person name="Owens G.L."/>
            <person name="Carrere S."/>
            <person name="Mayjonade B."/>
            <person name="Legrand L."/>
            <person name="Gill N."/>
            <person name="Kane N.C."/>
            <person name="Bowers J.E."/>
            <person name="Hubner S."/>
            <person name="Bellec A."/>
            <person name="Berard A."/>
            <person name="Berges H."/>
            <person name="Blanchet N."/>
            <person name="Boniface M.C."/>
            <person name="Brunel D."/>
            <person name="Catrice O."/>
            <person name="Chaidir N."/>
            <person name="Claudel C."/>
            <person name="Donnadieu C."/>
            <person name="Faraut T."/>
            <person name="Fievet G."/>
            <person name="Helmstetter N."/>
            <person name="King M."/>
            <person name="Knapp S.J."/>
            <person name="Lai Z."/>
            <person name="Le Paslier M.C."/>
            <person name="Lippi Y."/>
            <person name="Lorenzon L."/>
            <person name="Mandel J.R."/>
            <person name="Marage G."/>
            <person name="Marchand G."/>
            <person name="Marquand E."/>
            <person name="Bret-Mestries E."/>
            <person name="Morien E."/>
            <person name="Nambeesan S."/>
            <person name="Nguyen T."/>
            <person name="Pegot-Espagnet P."/>
            <person name="Pouilly N."/>
            <person name="Raftis F."/>
            <person name="Sallet E."/>
            <person name="Schiex T."/>
            <person name="Thomas J."/>
            <person name="Vandecasteele C."/>
            <person name="Vares D."/>
            <person name="Vear F."/>
            <person name="Vautrin S."/>
            <person name="Crespi M."/>
            <person name="Mangin B."/>
            <person name="Burke J.M."/>
            <person name="Salse J."/>
            <person name="Munos S."/>
            <person name="Vincourt P."/>
            <person name="Rieseberg L.H."/>
            <person name="Langlade N.B."/>
        </authorList>
    </citation>
    <scope>NUCLEOTIDE SEQUENCE</scope>
    <source>
        <tissue evidence="1">Leaves</tissue>
    </source>
</reference>
<reference evidence="1" key="2">
    <citation type="submission" date="2020-06" db="EMBL/GenBank/DDBJ databases">
        <title>Helianthus annuus Genome sequencing and assembly Release 2.</title>
        <authorList>
            <person name="Gouzy J."/>
            <person name="Langlade N."/>
            <person name="Munos S."/>
        </authorList>
    </citation>
    <scope>NUCLEOTIDE SEQUENCE</scope>
    <source>
        <tissue evidence="1">Leaves</tissue>
    </source>
</reference>
<name>A0A9K3I4X4_HELAN</name>
<dbReference type="EMBL" id="MNCJ02000324">
    <property type="protein sequence ID" value="KAF5790333.1"/>
    <property type="molecule type" value="Genomic_DNA"/>
</dbReference>
<protein>
    <submittedName>
        <fullName evidence="1">Uncharacterized protein</fullName>
    </submittedName>
</protein>